<reference evidence="1 2" key="1">
    <citation type="journal article" date="2022" name="DNA Res.">
        <title>Chromosomal-level genome assembly of the orchid tree Bauhinia variegata (Leguminosae; Cercidoideae) supports the allotetraploid origin hypothesis of Bauhinia.</title>
        <authorList>
            <person name="Zhong Y."/>
            <person name="Chen Y."/>
            <person name="Zheng D."/>
            <person name="Pang J."/>
            <person name="Liu Y."/>
            <person name="Luo S."/>
            <person name="Meng S."/>
            <person name="Qian L."/>
            <person name="Wei D."/>
            <person name="Dai S."/>
            <person name="Zhou R."/>
        </authorList>
    </citation>
    <scope>NUCLEOTIDE SEQUENCE [LARGE SCALE GENOMIC DNA]</scope>
    <source>
        <strain evidence="1">BV-YZ2020</strain>
    </source>
</reference>
<dbReference type="Proteomes" id="UP000828941">
    <property type="component" value="Chromosome 12"/>
</dbReference>
<dbReference type="EMBL" id="CM039437">
    <property type="protein sequence ID" value="KAI4307907.1"/>
    <property type="molecule type" value="Genomic_DNA"/>
</dbReference>
<comment type="caution">
    <text evidence="1">The sequence shown here is derived from an EMBL/GenBank/DDBJ whole genome shotgun (WGS) entry which is preliminary data.</text>
</comment>
<sequence>MKFRGGATGQFRSPTTSFFDSDLQPSKQIQKRNLVIGAAYISRVLIALSCKLAIELRLQSVLYRLVKNHIFVHYD</sequence>
<keyword evidence="2" id="KW-1185">Reference proteome</keyword>
<name>A0ACB9LE27_BAUVA</name>
<proteinExistence type="predicted"/>
<protein>
    <submittedName>
        <fullName evidence="1">Uncharacterized protein</fullName>
    </submittedName>
</protein>
<evidence type="ECO:0000313" key="1">
    <source>
        <dbReference type="EMBL" id="KAI4307907.1"/>
    </source>
</evidence>
<accession>A0ACB9LE27</accession>
<gene>
    <name evidence="1" type="ORF">L6164_031034</name>
</gene>
<evidence type="ECO:0000313" key="2">
    <source>
        <dbReference type="Proteomes" id="UP000828941"/>
    </source>
</evidence>
<organism evidence="1 2">
    <name type="scientific">Bauhinia variegata</name>
    <name type="common">Purple orchid tree</name>
    <name type="synonym">Phanera variegata</name>
    <dbReference type="NCBI Taxonomy" id="167791"/>
    <lineage>
        <taxon>Eukaryota</taxon>
        <taxon>Viridiplantae</taxon>
        <taxon>Streptophyta</taxon>
        <taxon>Embryophyta</taxon>
        <taxon>Tracheophyta</taxon>
        <taxon>Spermatophyta</taxon>
        <taxon>Magnoliopsida</taxon>
        <taxon>eudicotyledons</taxon>
        <taxon>Gunneridae</taxon>
        <taxon>Pentapetalae</taxon>
        <taxon>rosids</taxon>
        <taxon>fabids</taxon>
        <taxon>Fabales</taxon>
        <taxon>Fabaceae</taxon>
        <taxon>Cercidoideae</taxon>
        <taxon>Cercideae</taxon>
        <taxon>Bauhiniinae</taxon>
        <taxon>Bauhinia</taxon>
    </lineage>
</organism>